<comment type="caution">
    <text evidence="1">The sequence shown here is derived from an EMBL/GenBank/DDBJ whole genome shotgun (WGS) entry which is preliminary data.</text>
</comment>
<dbReference type="Proteomes" id="UP001165653">
    <property type="component" value="Unassembled WGS sequence"/>
</dbReference>
<gene>
    <name evidence="1" type="ORF">OJ996_09005</name>
</gene>
<evidence type="ECO:0000313" key="1">
    <source>
        <dbReference type="EMBL" id="MCW1913711.1"/>
    </source>
</evidence>
<organism evidence="1 2">
    <name type="scientific">Luteolibacter rhizosphaerae</name>
    <dbReference type="NCBI Taxonomy" id="2989719"/>
    <lineage>
        <taxon>Bacteria</taxon>
        <taxon>Pseudomonadati</taxon>
        <taxon>Verrucomicrobiota</taxon>
        <taxon>Verrucomicrobiia</taxon>
        <taxon>Verrucomicrobiales</taxon>
        <taxon>Verrucomicrobiaceae</taxon>
        <taxon>Luteolibacter</taxon>
    </lineage>
</organism>
<name>A0ABT3G2G5_9BACT</name>
<dbReference type="RefSeq" id="WP_264513213.1">
    <property type="nucleotide sequence ID" value="NZ_JAPDDR010000004.1"/>
</dbReference>
<reference evidence="1" key="1">
    <citation type="submission" date="2022-10" db="EMBL/GenBank/DDBJ databases">
        <title>Luteolibacter sp. GHJ8, whole genome shotgun sequencing project.</title>
        <authorList>
            <person name="Zhao G."/>
            <person name="Shen L."/>
        </authorList>
    </citation>
    <scope>NUCLEOTIDE SEQUENCE</scope>
    <source>
        <strain evidence="1">GHJ8</strain>
    </source>
</reference>
<keyword evidence="2" id="KW-1185">Reference proteome</keyword>
<sequence>MHHLSPEKHKGFMLRGTLQVGSKVVGKRKKFPLYTKDPEQALYGKKVVLGVLRVLGVKIADRKQKPVKRHE</sequence>
<accession>A0ABT3G2G5</accession>
<evidence type="ECO:0000313" key="2">
    <source>
        <dbReference type="Proteomes" id="UP001165653"/>
    </source>
</evidence>
<proteinExistence type="predicted"/>
<dbReference type="EMBL" id="JAPDDR010000004">
    <property type="protein sequence ID" value="MCW1913711.1"/>
    <property type="molecule type" value="Genomic_DNA"/>
</dbReference>
<protein>
    <submittedName>
        <fullName evidence="1">Uncharacterized protein</fullName>
    </submittedName>
</protein>